<protein>
    <submittedName>
        <fullName evidence="4">RNA-processing protein</fullName>
    </submittedName>
</protein>
<dbReference type="SUPFAM" id="SSF54791">
    <property type="entry name" value="Eukaryotic type KH-domain (KH-domain type I)"/>
    <property type="match status" value="2"/>
</dbReference>
<dbReference type="GO" id="GO:0003723">
    <property type="term" value="F:RNA binding"/>
    <property type="evidence" value="ECO:0007669"/>
    <property type="project" value="UniProtKB-UniRule"/>
</dbReference>
<dbReference type="EMBL" id="RCOS01000168">
    <property type="protein sequence ID" value="RSN71857.1"/>
    <property type="molecule type" value="Genomic_DNA"/>
</dbReference>
<dbReference type="InterPro" id="IPR036612">
    <property type="entry name" value="KH_dom_type_1_sf"/>
</dbReference>
<feature type="domain" description="K Homology" evidence="3">
    <location>
        <begin position="84"/>
        <end position="157"/>
    </location>
</feature>
<comment type="caution">
    <text evidence="4">The sequence shown here is derived from an EMBL/GenBank/DDBJ whole genome shotgun (WGS) entry which is preliminary data.</text>
</comment>
<keyword evidence="6" id="KW-1185">Reference proteome</keyword>
<dbReference type="InterPro" id="IPR004087">
    <property type="entry name" value="KH_dom"/>
</dbReference>
<dbReference type="EMBL" id="RXII01000015">
    <property type="protein sequence ID" value="RZN63398.1"/>
    <property type="molecule type" value="Genomic_DNA"/>
</dbReference>
<dbReference type="Gene3D" id="3.30.1370.10">
    <property type="entry name" value="K Homology domain, type 1"/>
    <property type="match status" value="2"/>
</dbReference>
<proteinExistence type="predicted"/>
<dbReference type="SMART" id="SM00322">
    <property type="entry name" value="KH"/>
    <property type="match status" value="2"/>
</dbReference>
<keyword evidence="1 2" id="KW-0694">RNA-binding</keyword>
<evidence type="ECO:0000256" key="1">
    <source>
        <dbReference type="ARBA" id="ARBA00022884"/>
    </source>
</evidence>
<dbReference type="OrthoDB" id="7870at2157"/>
<reference evidence="4 6" key="1">
    <citation type="submission" date="2018-10" db="EMBL/GenBank/DDBJ databases">
        <title>Co-occurring genomic capacity for anaerobic methane metabolism and dissimilatory sulfite reduction discovered in the Korarchaeota.</title>
        <authorList>
            <person name="Mckay L.J."/>
            <person name="Dlakic M."/>
            <person name="Fields M.W."/>
            <person name="Delmont T.O."/>
            <person name="Eren A.M."/>
            <person name="Jay Z.J."/>
            <person name="Klingelsmith K.B."/>
            <person name="Rusch D.B."/>
            <person name="Inskeep W.P."/>
        </authorList>
    </citation>
    <scope>NUCLEOTIDE SEQUENCE [LARGE SCALE GENOMIC DNA]</scope>
    <source>
        <strain evidence="4 6">MDKW</strain>
    </source>
</reference>
<dbReference type="Pfam" id="PF00013">
    <property type="entry name" value="KH_1"/>
    <property type="match status" value="1"/>
</dbReference>
<evidence type="ECO:0000256" key="2">
    <source>
        <dbReference type="PROSITE-ProRule" id="PRU00117"/>
    </source>
</evidence>
<dbReference type="PROSITE" id="PS50084">
    <property type="entry name" value="KH_TYPE_1"/>
    <property type="match status" value="1"/>
</dbReference>
<organism evidence="4 6">
    <name type="scientific">Candidatus Methanodesulfokora washburnensis</name>
    <dbReference type="NCBI Taxonomy" id="2478471"/>
    <lineage>
        <taxon>Archaea</taxon>
        <taxon>Thermoproteota</taxon>
        <taxon>Candidatus Korarchaeia</taxon>
        <taxon>Candidatus Korarchaeia incertae sedis</taxon>
        <taxon>Candidatus Methanodesulfokora</taxon>
    </lineage>
</organism>
<dbReference type="CDD" id="cd22389">
    <property type="entry name" value="KH-I_Dim2p_like_rpt1"/>
    <property type="match status" value="1"/>
</dbReference>
<feature type="domain" description="K Homology" evidence="3">
    <location>
        <begin position="1"/>
        <end position="70"/>
    </location>
</feature>
<evidence type="ECO:0000313" key="7">
    <source>
        <dbReference type="Proteomes" id="UP000316217"/>
    </source>
</evidence>
<dbReference type="PANTHER" id="PTHR12826">
    <property type="entry name" value="RIBONUCLEASE Y"/>
    <property type="match status" value="1"/>
</dbReference>
<sequence>MLQEISIKIPRERIGPLVGKSGSIKRKLEELSGAKIEVNSSTGEVIIRFDEVKDPLMPQKILQVVRAIGRGFNPEIAMKLLDDEYTMEVIDLRRYVGDSKNQMMTKKGRVIGEKGKAKKYIEERTNTHISVYGHTISIIGKYYDIIPAKEAVEALLQGARHSTAYKRMEKAMAMMKDLSLMELSLKRREKFEERED</sequence>
<dbReference type="NCBIfam" id="TIGR03665">
    <property type="entry name" value="arCOG04150"/>
    <property type="match status" value="1"/>
</dbReference>
<evidence type="ECO:0000313" key="6">
    <source>
        <dbReference type="Proteomes" id="UP000277582"/>
    </source>
</evidence>
<dbReference type="Pfam" id="PF22891">
    <property type="entry name" value="KH_PNO1_2nd"/>
    <property type="match status" value="1"/>
</dbReference>
<dbReference type="InterPro" id="IPR004088">
    <property type="entry name" value="KH_dom_type_1"/>
</dbReference>
<evidence type="ECO:0000313" key="4">
    <source>
        <dbReference type="EMBL" id="RSN71857.1"/>
    </source>
</evidence>
<dbReference type="InterPro" id="IPR019964">
    <property type="entry name" value="KH_domain_protein_archaea"/>
</dbReference>
<gene>
    <name evidence="4" type="ORF">D6D85_15155</name>
    <name evidence="5" type="ORF">EF810_00965</name>
</gene>
<dbReference type="PANTHER" id="PTHR12826:SF13">
    <property type="entry name" value="RNA-BINDING PROTEIN PNO1"/>
    <property type="match status" value="1"/>
</dbReference>
<evidence type="ECO:0000313" key="5">
    <source>
        <dbReference type="EMBL" id="RZN63398.1"/>
    </source>
</evidence>
<reference evidence="5 7" key="2">
    <citation type="journal article" date="2019" name="Nat. Microbiol.">
        <title>Wide diversity of methane and short-chain alkane metabolisms in uncultured archaea.</title>
        <authorList>
            <person name="Borrel G."/>
            <person name="Adam P.S."/>
            <person name="McKay L.J."/>
            <person name="Chen L.X."/>
            <person name="Sierra-Garcia I.N."/>
            <person name="Sieber C.M."/>
            <person name="Letourneur Q."/>
            <person name="Ghozlane A."/>
            <person name="Andersen G.L."/>
            <person name="Li W.J."/>
            <person name="Hallam S.J."/>
            <person name="Muyzer G."/>
            <person name="de Oliveira V.M."/>
            <person name="Inskeep W.P."/>
            <person name="Banfield J.F."/>
            <person name="Gribaldo S."/>
        </authorList>
    </citation>
    <scope>NUCLEOTIDE SEQUENCE [LARGE SCALE GENOMIC DNA]</scope>
    <source>
        <strain evidence="5">NM4</strain>
    </source>
</reference>
<evidence type="ECO:0000259" key="3">
    <source>
        <dbReference type="SMART" id="SM00322"/>
    </source>
</evidence>
<dbReference type="Proteomes" id="UP000316217">
    <property type="component" value="Unassembled WGS sequence"/>
</dbReference>
<accession>A0A3R9RK87</accession>
<dbReference type="AlphaFoldDB" id="A0A3R9RK87"/>
<name>A0A3R9RK87_9CREN</name>
<dbReference type="InterPro" id="IPR055211">
    <property type="entry name" value="KH_PNO1_2nd"/>
</dbReference>
<dbReference type="Proteomes" id="UP000277582">
    <property type="component" value="Unassembled WGS sequence"/>
</dbReference>